<name>A0ABT1U572_9GAMM</name>
<keyword evidence="5" id="KW-0119">Carbohydrate metabolism</keyword>
<dbReference type="NCBIfam" id="TIGR01509">
    <property type="entry name" value="HAD-SF-IA-v3"/>
    <property type="match status" value="1"/>
</dbReference>
<dbReference type="InterPro" id="IPR023214">
    <property type="entry name" value="HAD_sf"/>
</dbReference>
<dbReference type="InterPro" id="IPR051600">
    <property type="entry name" value="Beta-PGM-like"/>
</dbReference>
<dbReference type="PANTHER" id="PTHR46193:SF18">
    <property type="entry name" value="HEXITOL PHOSPHATASE B"/>
    <property type="match status" value="1"/>
</dbReference>
<proteinExistence type="inferred from homology"/>
<dbReference type="InterPro" id="IPR036412">
    <property type="entry name" value="HAD-like_sf"/>
</dbReference>
<dbReference type="Gene3D" id="1.10.150.240">
    <property type="entry name" value="Putative phosphatase, domain 2"/>
    <property type="match status" value="1"/>
</dbReference>
<dbReference type="Pfam" id="PF00702">
    <property type="entry name" value="Hydrolase"/>
    <property type="match status" value="1"/>
</dbReference>
<dbReference type="PANTHER" id="PTHR46193">
    <property type="entry name" value="6-PHOSPHOGLUCONATE PHOSPHATASE"/>
    <property type="match status" value="1"/>
</dbReference>
<comment type="caution">
    <text evidence="6">The sequence shown here is derived from an EMBL/GenBank/DDBJ whole genome shotgun (WGS) entry which is preliminary data.</text>
</comment>
<dbReference type="SUPFAM" id="SSF56784">
    <property type="entry name" value="HAD-like"/>
    <property type="match status" value="1"/>
</dbReference>
<dbReference type="Gene3D" id="3.40.50.1000">
    <property type="entry name" value="HAD superfamily/HAD-like"/>
    <property type="match status" value="1"/>
</dbReference>
<evidence type="ECO:0000256" key="2">
    <source>
        <dbReference type="ARBA" id="ARBA00006171"/>
    </source>
</evidence>
<comment type="similarity">
    <text evidence="2">Belongs to the HAD-like hydrolase superfamily. CbbY/CbbZ/Gph/YieH family.</text>
</comment>
<dbReference type="EMBL" id="JANIBK010000034">
    <property type="protein sequence ID" value="MCQ8128525.1"/>
    <property type="molecule type" value="Genomic_DNA"/>
</dbReference>
<keyword evidence="7" id="KW-1185">Reference proteome</keyword>
<dbReference type="SFLD" id="SFLDG01129">
    <property type="entry name" value="C1.5:_HAD__Beta-PGM__Phosphata"/>
    <property type="match status" value="1"/>
</dbReference>
<dbReference type="RefSeq" id="WP_256614912.1">
    <property type="nucleotide sequence ID" value="NZ_JANIBK010000034.1"/>
</dbReference>
<protein>
    <submittedName>
        <fullName evidence="6">HAD family phosphatase</fullName>
    </submittedName>
</protein>
<dbReference type="InterPro" id="IPR006439">
    <property type="entry name" value="HAD-SF_hydro_IA"/>
</dbReference>
<keyword evidence="4" id="KW-0460">Magnesium</keyword>
<comment type="cofactor">
    <cofactor evidence="1">
        <name>Mg(2+)</name>
        <dbReference type="ChEBI" id="CHEBI:18420"/>
    </cofactor>
</comment>
<dbReference type="Proteomes" id="UP001524586">
    <property type="component" value="Unassembled WGS sequence"/>
</dbReference>
<accession>A0ABT1U572</accession>
<gene>
    <name evidence="6" type="ORF">NP596_08635</name>
</gene>
<evidence type="ECO:0000256" key="5">
    <source>
        <dbReference type="ARBA" id="ARBA00023277"/>
    </source>
</evidence>
<organism evidence="6 7">
    <name type="scientific">Methylomonas rivi</name>
    <dbReference type="NCBI Taxonomy" id="2952226"/>
    <lineage>
        <taxon>Bacteria</taxon>
        <taxon>Pseudomonadati</taxon>
        <taxon>Pseudomonadota</taxon>
        <taxon>Gammaproteobacteria</taxon>
        <taxon>Methylococcales</taxon>
        <taxon>Methylococcaceae</taxon>
        <taxon>Methylomonas</taxon>
    </lineage>
</organism>
<dbReference type="InterPro" id="IPR023198">
    <property type="entry name" value="PGP-like_dom2"/>
</dbReference>
<evidence type="ECO:0000313" key="6">
    <source>
        <dbReference type="EMBL" id="MCQ8128525.1"/>
    </source>
</evidence>
<sequence>MTPAPPFQAVIFDMDGLVLDSESGYFAAWQQAAADMGYRLDRAFCTALSGSHGQEIGRRLLALYGADFELERFYRLSGRYWREHVRQTGIPVKPGFAEALQRVRDLRLPYCLATNSRRADAEQCLAWAGLDGVFAHLLAREDAARPKPAADIFIKAAEAVNAPPRLCLVLEDSPTGVKAAVAADCVCLFVPSVLPADTEASELAYRVLPDLSAAADFISAAFADPL</sequence>
<evidence type="ECO:0000256" key="4">
    <source>
        <dbReference type="ARBA" id="ARBA00022842"/>
    </source>
</evidence>
<evidence type="ECO:0000313" key="7">
    <source>
        <dbReference type="Proteomes" id="UP001524586"/>
    </source>
</evidence>
<reference evidence="6 7" key="1">
    <citation type="submission" date="2022-07" db="EMBL/GenBank/DDBJ databases">
        <title>Methylomonas rivi sp. nov., Methylomonas rosea sp. nov., Methylomonas aureus sp. nov. and Methylomonas subterranea sp. nov., four novel methanotrophs isolated from a freshwater creek and the deep terrestrial subsurface.</title>
        <authorList>
            <person name="Abin C."/>
            <person name="Sankaranarayanan K."/>
            <person name="Garner C."/>
            <person name="Sindelar R."/>
            <person name="Kotary K."/>
            <person name="Garner R."/>
            <person name="Barclay S."/>
            <person name="Lawson P."/>
            <person name="Krumholz L."/>
        </authorList>
    </citation>
    <scope>NUCLEOTIDE SEQUENCE [LARGE SCALE GENOMIC DNA]</scope>
    <source>
        <strain evidence="6 7">WSC-6</strain>
    </source>
</reference>
<dbReference type="SFLD" id="SFLDS00003">
    <property type="entry name" value="Haloacid_Dehalogenase"/>
    <property type="match status" value="1"/>
</dbReference>
<evidence type="ECO:0000256" key="1">
    <source>
        <dbReference type="ARBA" id="ARBA00001946"/>
    </source>
</evidence>
<evidence type="ECO:0000256" key="3">
    <source>
        <dbReference type="ARBA" id="ARBA00022723"/>
    </source>
</evidence>
<keyword evidence="3" id="KW-0479">Metal-binding</keyword>